<dbReference type="EMBL" id="JAAALK010000082">
    <property type="protein sequence ID" value="KAG8088144.1"/>
    <property type="molecule type" value="Genomic_DNA"/>
</dbReference>
<comment type="caution">
    <text evidence="3">The sequence shown here is derived from an EMBL/GenBank/DDBJ whole genome shotgun (WGS) entry which is preliminary data.</text>
</comment>
<organism evidence="3 4">
    <name type="scientific">Zizania palustris</name>
    <name type="common">Northern wild rice</name>
    <dbReference type="NCBI Taxonomy" id="103762"/>
    <lineage>
        <taxon>Eukaryota</taxon>
        <taxon>Viridiplantae</taxon>
        <taxon>Streptophyta</taxon>
        <taxon>Embryophyta</taxon>
        <taxon>Tracheophyta</taxon>
        <taxon>Spermatophyta</taxon>
        <taxon>Magnoliopsida</taxon>
        <taxon>Liliopsida</taxon>
        <taxon>Poales</taxon>
        <taxon>Poaceae</taxon>
        <taxon>BOP clade</taxon>
        <taxon>Oryzoideae</taxon>
        <taxon>Oryzeae</taxon>
        <taxon>Zizaniinae</taxon>
        <taxon>Zizania</taxon>
    </lineage>
</organism>
<evidence type="ECO:0000256" key="1">
    <source>
        <dbReference type="SAM" id="Phobius"/>
    </source>
</evidence>
<feature type="domain" description="BRCA1-associated 2/ETP1 RRM" evidence="2">
    <location>
        <begin position="138"/>
        <end position="175"/>
    </location>
</feature>
<dbReference type="AlphaFoldDB" id="A0A8J5WEE0"/>
<keyword evidence="4" id="KW-1185">Reference proteome</keyword>
<reference evidence="3" key="1">
    <citation type="journal article" date="2021" name="bioRxiv">
        <title>Whole Genome Assembly and Annotation of Northern Wild Rice, Zizania palustris L., Supports a Whole Genome Duplication in the Zizania Genus.</title>
        <authorList>
            <person name="Haas M."/>
            <person name="Kono T."/>
            <person name="Macchietto M."/>
            <person name="Millas R."/>
            <person name="McGilp L."/>
            <person name="Shao M."/>
            <person name="Duquette J."/>
            <person name="Hirsch C.N."/>
            <person name="Kimball J."/>
        </authorList>
    </citation>
    <scope>NUCLEOTIDE SEQUENCE</scope>
    <source>
        <tissue evidence="3">Fresh leaf tissue</tissue>
    </source>
</reference>
<reference evidence="3" key="2">
    <citation type="submission" date="2021-02" db="EMBL/GenBank/DDBJ databases">
        <authorList>
            <person name="Kimball J.A."/>
            <person name="Haas M.W."/>
            <person name="Macchietto M."/>
            <person name="Kono T."/>
            <person name="Duquette J."/>
            <person name="Shao M."/>
        </authorList>
    </citation>
    <scope>NUCLEOTIDE SEQUENCE</scope>
    <source>
        <tissue evidence="3">Fresh leaf tissue</tissue>
    </source>
</reference>
<gene>
    <name evidence="3" type="ORF">GUJ93_ZPchr0010g10939</name>
</gene>
<dbReference type="Pfam" id="PF07576">
    <property type="entry name" value="BRAP2"/>
    <property type="match status" value="1"/>
</dbReference>
<evidence type="ECO:0000313" key="3">
    <source>
        <dbReference type="EMBL" id="KAG8088144.1"/>
    </source>
</evidence>
<keyword evidence="1" id="KW-0812">Transmembrane</keyword>
<protein>
    <recommendedName>
        <fullName evidence="2">BRCA1-associated 2/ETP1 RRM domain-containing protein</fullName>
    </recommendedName>
</protein>
<name>A0A8J5WEE0_ZIZPA</name>
<evidence type="ECO:0000259" key="2">
    <source>
        <dbReference type="Pfam" id="PF07576"/>
    </source>
</evidence>
<feature type="transmembrane region" description="Helical" evidence="1">
    <location>
        <begin position="7"/>
        <end position="29"/>
    </location>
</feature>
<dbReference type="Proteomes" id="UP000729402">
    <property type="component" value="Unassembled WGS sequence"/>
</dbReference>
<sequence length="254" mass="27758">MGSRHTFVLGASGYLLFIVVNFVPSWYVVGHPTLPLPPTRPNLQSLGLLLPSPAWSLTVASQGASRNRLPPALATAVNPAPALTQPIAPATSVLSLIGINGLSEANVDKICEAAENLVAVVTNLEDAHEQIDTAIVMALRESKPVIDGVKDQYNILIKFDIQSSTNSFYNHFNGRVMFVVFVLWKTINSFSWLSTHIVQLQVELDNLHAQYVLNDVTKALEAFLLQYATILFTVLSDRNGQTLPAQLRASLDEL</sequence>
<keyword evidence="1" id="KW-1133">Transmembrane helix</keyword>
<dbReference type="InterPro" id="IPR011422">
    <property type="entry name" value="BRAP2/ETP1_RRM"/>
</dbReference>
<accession>A0A8J5WEE0</accession>
<keyword evidence="1" id="KW-0472">Membrane</keyword>
<evidence type="ECO:0000313" key="4">
    <source>
        <dbReference type="Proteomes" id="UP000729402"/>
    </source>
</evidence>
<proteinExistence type="predicted"/>